<dbReference type="Proteomes" id="UP000067626">
    <property type="component" value="Chromosome"/>
</dbReference>
<evidence type="ECO:0000313" key="2">
    <source>
        <dbReference type="Proteomes" id="UP000067626"/>
    </source>
</evidence>
<dbReference type="PROSITE" id="PS51257">
    <property type="entry name" value="PROKAR_LIPOPROTEIN"/>
    <property type="match status" value="1"/>
</dbReference>
<evidence type="ECO:0000313" key="1">
    <source>
        <dbReference type="EMBL" id="AKT44068.1"/>
    </source>
</evidence>
<proteinExistence type="predicted"/>
<organism evidence="1 2">
    <name type="scientific">Chondromyces crocatus</name>
    <dbReference type="NCBI Taxonomy" id="52"/>
    <lineage>
        <taxon>Bacteria</taxon>
        <taxon>Pseudomonadati</taxon>
        <taxon>Myxococcota</taxon>
        <taxon>Polyangia</taxon>
        <taxon>Polyangiales</taxon>
        <taxon>Polyangiaceae</taxon>
        <taxon>Chondromyces</taxon>
    </lineage>
</organism>
<keyword evidence="2" id="KW-1185">Reference proteome</keyword>
<sequence length="323" mass="34330">MVKRHGVHCGEGMTRLWAPWLLAIGHALFALSCGGAPTPPPEAPIAEAPKPRNAATIAQEIAGGKVSVLVYAERARGHALSAQLAKLNLWGPVLDGTGIDPQKNLLRAFVTAPSVRAEREAVIVLEHDLTPEQLQTGLDTLRGRSDPPAVPLDGLGLPATQVTIQGHTRVVAVVEPSFLVVLPQDKASQAKRFLGTGGFPDPEGPEAALATALEPSTTLRVQRAPRVPETIGALSAGLVLEPDGGAQLVLDGVSQSPEQAQEDARHLTAEVDQATSFRVSIIKVRVFDPVRFTAEGDRVKAQRRLTPQEIDRLFGLLSAVMPR</sequence>
<accession>A0A0K1ETX5</accession>
<dbReference type="EMBL" id="CP012159">
    <property type="protein sequence ID" value="AKT44068.1"/>
    <property type="molecule type" value="Genomic_DNA"/>
</dbReference>
<protein>
    <submittedName>
        <fullName evidence="1">Uncharacterized protein</fullName>
    </submittedName>
</protein>
<name>A0A0K1ETX5_CHOCO</name>
<dbReference type="AlphaFoldDB" id="A0A0K1ETX5"/>
<dbReference type="STRING" id="52.CMC5_083060"/>
<dbReference type="KEGG" id="ccro:CMC5_083060"/>
<gene>
    <name evidence="1" type="ORF">CMC5_083060</name>
</gene>
<reference evidence="1 2" key="1">
    <citation type="submission" date="2015-07" db="EMBL/GenBank/DDBJ databases">
        <title>Genome analysis of myxobacterium Chondromyces crocatus Cm c5 reveals a high potential for natural compound synthesis and the genetic basis for the loss of fruiting body formation.</title>
        <authorList>
            <person name="Zaburannyi N."/>
            <person name="Bunk B."/>
            <person name="Maier J."/>
            <person name="Overmann J."/>
            <person name="Mueller R."/>
        </authorList>
    </citation>
    <scope>NUCLEOTIDE SEQUENCE [LARGE SCALE GENOMIC DNA]</scope>
    <source>
        <strain evidence="1 2">Cm c5</strain>
    </source>
</reference>